<dbReference type="RefSeq" id="WP_160646820.1">
    <property type="nucleotide sequence ID" value="NZ_SIJB01000029.1"/>
</dbReference>
<protein>
    <submittedName>
        <fullName evidence="1">Uncharacterized protein</fullName>
    </submittedName>
</protein>
<reference evidence="1 2" key="1">
    <citation type="submission" date="2019-01" db="EMBL/GenBank/DDBJ databases">
        <title>Chengkuizengella sp. nov., isolated from deep-sea sediment of East Pacific Ocean.</title>
        <authorList>
            <person name="Yang J."/>
            <person name="Lai Q."/>
            <person name="Shao Z."/>
        </authorList>
    </citation>
    <scope>NUCLEOTIDE SEQUENCE [LARGE SCALE GENOMIC DNA]</scope>
    <source>
        <strain evidence="1 2">YPA3-1-1</strain>
    </source>
</reference>
<evidence type="ECO:0000313" key="1">
    <source>
        <dbReference type="EMBL" id="NBI30010.1"/>
    </source>
</evidence>
<evidence type="ECO:0000313" key="2">
    <source>
        <dbReference type="Proteomes" id="UP000448943"/>
    </source>
</evidence>
<accession>A0A6N9Q5G5</accession>
<gene>
    <name evidence="1" type="ORF">ERL59_13745</name>
</gene>
<dbReference type="GO" id="GO:1901605">
    <property type="term" value="P:alpha-amino acid metabolic process"/>
    <property type="evidence" value="ECO:0007669"/>
    <property type="project" value="UniProtKB-ARBA"/>
</dbReference>
<proteinExistence type="predicted"/>
<name>A0A6N9Q5G5_9BACL</name>
<dbReference type="Gene3D" id="3.40.50.1100">
    <property type="match status" value="1"/>
</dbReference>
<sequence>MKEIIWKVNDEEAKDAQLELGKRGFLLELSSATILSVIMKLQVQQFITSKDKVVAIVASSY</sequence>
<organism evidence="1 2">
    <name type="scientific">Chengkuizengella marina</name>
    <dbReference type="NCBI Taxonomy" id="2507566"/>
    <lineage>
        <taxon>Bacteria</taxon>
        <taxon>Bacillati</taxon>
        <taxon>Bacillota</taxon>
        <taxon>Bacilli</taxon>
        <taxon>Bacillales</taxon>
        <taxon>Paenibacillaceae</taxon>
        <taxon>Chengkuizengella</taxon>
    </lineage>
</organism>
<dbReference type="EMBL" id="SIJB01000029">
    <property type="protein sequence ID" value="NBI30010.1"/>
    <property type="molecule type" value="Genomic_DNA"/>
</dbReference>
<keyword evidence="2" id="KW-1185">Reference proteome</keyword>
<dbReference type="AlphaFoldDB" id="A0A6N9Q5G5"/>
<dbReference type="Proteomes" id="UP000448943">
    <property type="component" value="Unassembled WGS sequence"/>
</dbReference>
<dbReference type="SUPFAM" id="SSF53686">
    <property type="entry name" value="Tryptophan synthase beta subunit-like PLP-dependent enzymes"/>
    <property type="match status" value="1"/>
</dbReference>
<dbReference type="InterPro" id="IPR036052">
    <property type="entry name" value="TrpB-like_PALP_sf"/>
</dbReference>
<comment type="caution">
    <text evidence="1">The sequence shown here is derived from an EMBL/GenBank/DDBJ whole genome shotgun (WGS) entry which is preliminary data.</text>
</comment>